<reference evidence="2 3" key="1">
    <citation type="journal article" date="2024" name="G3 (Bethesda)">
        <title>Genome assembly of Hibiscus sabdariffa L. provides insights into metabolisms of medicinal natural products.</title>
        <authorList>
            <person name="Kim T."/>
        </authorList>
    </citation>
    <scope>NUCLEOTIDE SEQUENCE [LARGE SCALE GENOMIC DNA]</scope>
    <source>
        <strain evidence="2">TK-2024</strain>
        <tissue evidence="2">Old leaves</tissue>
    </source>
</reference>
<gene>
    <name evidence="2" type="ORF">V6N11_048025</name>
</gene>
<evidence type="ECO:0000313" key="3">
    <source>
        <dbReference type="Proteomes" id="UP001396334"/>
    </source>
</evidence>
<keyword evidence="3" id="KW-1185">Reference proteome</keyword>
<proteinExistence type="predicted"/>
<sequence length="107" mass="11500">MVVEQPVAAAANPCHNGVRKKDYNNRGEKNDAGYCLAGIAILSSDIFPMVEASRGLSAFENPSSFPASLQQENPTKAVQSPSPPTPTPNNPTQDSFADGTRHRRYTP</sequence>
<comment type="caution">
    <text evidence="2">The sequence shown here is derived from an EMBL/GenBank/DDBJ whole genome shotgun (WGS) entry which is preliminary data.</text>
</comment>
<name>A0ABR2NY29_9ROSI</name>
<dbReference type="EMBL" id="JBBPBN010000091">
    <property type="protein sequence ID" value="KAK8980895.1"/>
    <property type="molecule type" value="Genomic_DNA"/>
</dbReference>
<dbReference type="Proteomes" id="UP001396334">
    <property type="component" value="Unassembled WGS sequence"/>
</dbReference>
<protein>
    <submittedName>
        <fullName evidence="2">Uncharacterized protein</fullName>
    </submittedName>
</protein>
<accession>A0ABR2NY29</accession>
<organism evidence="2 3">
    <name type="scientific">Hibiscus sabdariffa</name>
    <name type="common">roselle</name>
    <dbReference type="NCBI Taxonomy" id="183260"/>
    <lineage>
        <taxon>Eukaryota</taxon>
        <taxon>Viridiplantae</taxon>
        <taxon>Streptophyta</taxon>
        <taxon>Embryophyta</taxon>
        <taxon>Tracheophyta</taxon>
        <taxon>Spermatophyta</taxon>
        <taxon>Magnoliopsida</taxon>
        <taxon>eudicotyledons</taxon>
        <taxon>Gunneridae</taxon>
        <taxon>Pentapetalae</taxon>
        <taxon>rosids</taxon>
        <taxon>malvids</taxon>
        <taxon>Malvales</taxon>
        <taxon>Malvaceae</taxon>
        <taxon>Malvoideae</taxon>
        <taxon>Hibiscus</taxon>
    </lineage>
</organism>
<evidence type="ECO:0000256" key="1">
    <source>
        <dbReference type="SAM" id="MobiDB-lite"/>
    </source>
</evidence>
<feature type="region of interest" description="Disordered" evidence="1">
    <location>
        <begin position="58"/>
        <end position="107"/>
    </location>
</feature>
<feature type="compositionally biased region" description="Polar residues" evidence="1">
    <location>
        <begin position="60"/>
        <end position="79"/>
    </location>
</feature>
<evidence type="ECO:0000313" key="2">
    <source>
        <dbReference type="EMBL" id="KAK8980895.1"/>
    </source>
</evidence>